<gene>
    <name evidence="1" type="ORF">FHE65_33980</name>
</gene>
<dbReference type="AlphaFoldDB" id="A0A5C4M5K0"/>
<reference evidence="1 2" key="1">
    <citation type="submission" date="2019-05" db="EMBL/GenBank/DDBJ databases">
        <title>Mumia sp. nov., isolated from the intestinal contents of plateau pika (Ochotona curzoniae) in the Qinghai-Tibet plateau of China.</title>
        <authorList>
            <person name="Tian Z."/>
        </authorList>
    </citation>
    <scope>NUCLEOTIDE SEQUENCE [LARGE SCALE GENOMIC DNA]</scope>
    <source>
        <strain evidence="2">527</strain>
    </source>
</reference>
<comment type="caution">
    <text evidence="1">The sequence shown here is derived from an EMBL/GenBank/DDBJ whole genome shotgun (WGS) entry which is preliminary data.</text>
</comment>
<accession>A0A5C4M5K0</accession>
<proteinExistence type="predicted"/>
<sequence length="62" mass="7071">MGVVKGRQQCDVWCSPLQEQLLQEWLAPPGVAGDWLLLERVFKALLQRPAHSLHLRLRQAAL</sequence>
<organism evidence="1 2">
    <name type="scientific">Mumia zhuanghuii</name>
    <dbReference type="NCBI Taxonomy" id="2585211"/>
    <lineage>
        <taxon>Bacteria</taxon>
        <taxon>Bacillati</taxon>
        <taxon>Actinomycetota</taxon>
        <taxon>Actinomycetes</taxon>
        <taxon>Propionibacteriales</taxon>
        <taxon>Nocardioidaceae</taxon>
        <taxon>Mumia</taxon>
    </lineage>
</organism>
<evidence type="ECO:0000313" key="2">
    <source>
        <dbReference type="Proteomes" id="UP000306740"/>
    </source>
</evidence>
<name>A0A5C4M5K0_9ACTN</name>
<dbReference type="Proteomes" id="UP000306740">
    <property type="component" value="Unassembled WGS sequence"/>
</dbReference>
<dbReference type="RefSeq" id="WP_139107333.1">
    <property type="nucleotide sequence ID" value="NZ_VDFR01000234.1"/>
</dbReference>
<evidence type="ECO:0000313" key="1">
    <source>
        <dbReference type="EMBL" id="TNC28432.1"/>
    </source>
</evidence>
<protein>
    <submittedName>
        <fullName evidence="1">Uncharacterized protein</fullName>
    </submittedName>
</protein>
<dbReference type="EMBL" id="VDFR01000234">
    <property type="protein sequence ID" value="TNC28432.1"/>
    <property type="molecule type" value="Genomic_DNA"/>
</dbReference>